<dbReference type="InterPro" id="IPR023214">
    <property type="entry name" value="HAD_sf"/>
</dbReference>
<dbReference type="PANTHER" id="PTHR43611:SF3">
    <property type="entry name" value="FLAVIN MONONUCLEOTIDE HYDROLASE 1, CHLOROPLATIC"/>
    <property type="match status" value="1"/>
</dbReference>
<dbReference type="InterPro" id="IPR036412">
    <property type="entry name" value="HAD-like_sf"/>
</dbReference>
<gene>
    <name evidence="1" type="ORF">SAV14893_090350</name>
    <name evidence="2" type="ORF">SAV31267_093820</name>
</gene>
<dbReference type="EMBL" id="BJHY01000002">
    <property type="protein sequence ID" value="GDY79897.1"/>
    <property type="molecule type" value="Genomic_DNA"/>
</dbReference>
<protein>
    <recommendedName>
        <fullName evidence="5">Hydrolase</fullName>
    </recommendedName>
</protein>
<dbReference type="NCBIfam" id="TIGR01509">
    <property type="entry name" value="HAD-SF-IA-v3"/>
    <property type="match status" value="1"/>
</dbReference>
<name>A0A4D4N9Q6_STRAX</name>
<evidence type="ECO:0000313" key="2">
    <source>
        <dbReference type="EMBL" id="GDY79897.1"/>
    </source>
</evidence>
<dbReference type="EMBL" id="BJHX01000002">
    <property type="protein sequence ID" value="GDY69642.1"/>
    <property type="molecule type" value="Genomic_DNA"/>
</dbReference>
<reference evidence="1 4" key="2">
    <citation type="submission" date="2019-04" db="EMBL/GenBank/DDBJ databases">
        <title>Draft genome sequences of Streptomyces avermitilis NBRC 14893.</title>
        <authorList>
            <person name="Komaki H."/>
            <person name="Tamura T."/>
            <person name="Hosoyama A."/>
        </authorList>
    </citation>
    <scope>NUCLEOTIDE SEQUENCE [LARGE SCALE GENOMIC DNA]</scope>
    <source>
        <strain evidence="1 4">NBRC 14893</strain>
    </source>
</reference>
<dbReference type="Gene3D" id="3.40.50.1000">
    <property type="entry name" value="HAD superfamily/HAD-like"/>
    <property type="match status" value="1"/>
</dbReference>
<sequence length="105" mass="11318">MTLLSNVPHPLAEALDLSAWCSTLMTRTVYSARLGVNKPDPRAYEAAVVAAGLPHPENTLFVDDRLENCAVAAQLGLRTLHFNGDSQALASHIPQMVPATGIRRN</sequence>
<evidence type="ECO:0000313" key="4">
    <source>
        <dbReference type="Proteomes" id="UP000302139"/>
    </source>
</evidence>
<organism evidence="2 3">
    <name type="scientific">Streptomyces avermitilis</name>
    <dbReference type="NCBI Taxonomy" id="33903"/>
    <lineage>
        <taxon>Bacteria</taxon>
        <taxon>Bacillati</taxon>
        <taxon>Actinomycetota</taxon>
        <taxon>Actinomycetes</taxon>
        <taxon>Kitasatosporales</taxon>
        <taxon>Streptomycetaceae</taxon>
        <taxon>Streptomyces</taxon>
    </lineage>
</organism>
<dbReference type="AlphaFoldDB" id="A0A4D4N9Q6"/>
<dbReference type="PANTHER" id="PTHR43611">
    <property type="entry name" value="ALPHA-D-GLUCOSE 1-PHOSPHATE PHOSPHATASE"/>
    <property type="match status" value="1"/>
</dbReference>
<dbReference type="Proteomes" id="UP000302139">
    <property type="component" value="Unassembled WGS sequence"/>
</dbReference>
<reference evidence="2 3" key="1">
    <citation type="submission" date="2019-04" db="EMBL/GenBank/DDBJ databases">
        <title>Draft genome sequences of Streptomyces avermitilis ATCC 31267.</title>
        <authorList>
            <person name="Komaki H."/>
            <person name="Tamura T."/>
            <person name="Hosoyama A."/>
        </authorList>
    </citation>
    <scope>NUCLEOTIDE SEQUENCE [LARGE SCALE GENOMIC DNA]</scope>
    <source>
        <strain evidence="2 3">ATCC 31267</strain>
    </source>
</reference>
<accession>A0A4D4N9Q6</accession>
<dbReference type="Proteomes" id="UP000299211">
    <property type="component" value="Unassembled WGS sequence"/>
</dbReference>
<proteinExistence type="predicted"/>
<evidence type="ECO:0000313" key="3">
    <source>
        <dbReference type="Proteomes" id="UP000299211"/>
    </source>
</evidence>
<evidence type="ECO:0008006" key="5">
    <source>
        <dbReference type="Google" id="ProtNLM"/>
    </source>
</evidence>
<evidence type="ECO:0000313" key="1">
    <source>
        <dbReference type="EMBL" id="GDY69642.1"/>
    </source>
</evidence>
<dbReference type="STRING" id="33903.AQJ43_35595"/>
<dbReference type="SUPFAM" id="SSF56784">
    <property type="entry name" value="HAD-like"/>
    <property type="match status" value="1"/>
</dbReference>
<dbReference type="InterPro" id="IPR006439">
    <property type="entry name" value="HAD-SF_hydro_IA"/>
</dbReference>
<comment type="caution">
    <text evidence="2">The sequence shown here is derived from an EMBL/GenBank/DDBJ whole genome shotgun (WGS) entry which is preliminary data.</text>
</comment>